<dbReference type="AlphaFoldDB" id="A3MUL1"/>
<evidence type="ECO:0000256" key="1">
    <source>
        <dbReference type="SAM" id="Phobius"/>
    </source>
</evidence>
<gene>
    <name evidence="2" type="ordered locus">Pcal_0903</name>
</gene>
<protein>
    <recommendedName>
        <fullName evidence="4">DUF1616 domain-containing protein</fullName>
    </recommendedName>
</protein>
<feature type="transmembrane region" description="Helical" evidence="1">
    <location>
        <begin position="47"/>
        <end position="68"/>
    </location>
</feature>
<feature type="transmembrane region" description="Helical" evidence="1">
    <location>
        <begin position="21"/>
        <end position="41"/>
    </location>
</feature>
<name>A3MUL1_PYRCJ</name>
<keyword evidence="3" id="KW-1185">Reference proteome</keyword>
<dbReference type="HOGENOM" id="CLU_1551879_0_0_2"/>
<reference evidence="2" key="1">
    <citation type="submission" date="2007-02" db="EMBL/GenBank/DDBJ databases">
        <title>Complete sequence of Pyrobaculum calidifontis JCM 11548.</title>
        <authorList>
            <consortium name="US DOE Joint Genome Institute"/>
            <person name="Copeland A."/>
            <person name="Lucas S."/>
            <person name="Lapidus A."/>
            <person name="Barry K."/>
            <person name="Glavina del Rio T."/>
            <person name="Dalin E."/>
            <person name="Tice H."/>
            <person name="Pitluck S."/>
            <person name="Chain P."/>
            <person name="Malfatti S."/>
            <person name="Shin M."/>
            <person name="Vergez L."/>
            <person name="Schmutz J."/>
            <person name="Larimer F."/>
            <person name="Land M."/>
            <person name="Hauser L."/>
            <person name="Kyrpides N."/>
            <person name="Mikhailova N."/>
            <person name="Cozen A.E."/>
            <person name="Fitz-Gibbon S.T."/>
            <person name="House C.H."/>
            <person name="Saltikov C."/>
            <person name="Lowe T.M."/>
            <person name="Richardson P."/>
        </authorList>
    </citation>
    <scope>NUCLEOTIDE SEQUENCE [LARGE SCALE GENOMIC DNA]</scope>
    <source>
        <strain evidence="2">JCM 11548</strain>
    </source>
</reference>
<keyword evidence="1" id="KW-0472">Membrane</keyword>
<dbReference type="Proteomes" id="UP000001431">
    <property type="component" value="Chromosome"/>
</dbReference>
<accession>A3MUL1</accession>
<dbReference type="EMBL" id="CP000561">
    <property type="protein sequence ID" value="ABO08328.1"/>
    <property type="molecule type" value="Genomic_DNA"/>
</dbReference>
<keyword evidence="1" id="KW-1133">Transmembrane helix</keyword>
<dbReference type="KEGG" id="pcl:Pcal_0903"/>
<evidence type="ECO:0000313" key="3">
    <source>
        <dbReference type="Proteomes" id="UP000001431"/>
    </source>
</evidence>
<evidence type="ECO:0008006" key="4">
    <source>
        <dbReference type="Google" id="ProtNLM"/>
    </source>
</evidence>
<proteinExistence type="predicted"/>
<dbReference type="STRING" id="410359.Pcal_0903"/>
<organism evidence="2 3">
    <name type="scientific">Pyrobaculum calidifontis (strain DSM 21063 / JCM 11548 / VA1)</name>
    <dbReference type="NCBI Taxonomy" id="410359"/>
    <lineage>
        <taxon>Archaea</taxon>
        <taxon>Thermoproteota</taxon>
        <taxon>Thermoprotei</taxon>
        <taxon>Thermoproteales</taxon>
        <taxon>Thermoproteaceae</taxon>
        <taxon>Pyrobaculum</taxon>
    </lineage>
</organism>
<dbReference type="eggNOG" id="arCOG07036">
    <property type="taxonomic scope" value="Archaea"/>
</dbReference>
<evidence type="ECO:0000313" key="2">
    <source>
        <dbReference type="EMBL" id="ABO08328.1"/>
    </source>
</evidence>
<sequence>MTSAVERAVAKVEEEEERRPSLAVVVLGAVALLLLVVFSLVGVAPGVALGLAGGGGVSAVPLAVLVGWNGTQTFGLVAPVGALAVYDVYVCNVAGADVAVSARVVEAPPEVKVFLLYVNGTAFGYSFGNYTPLNAVFKAGQCLPARLEVLIDAKAQPNRAYPVAVEFTSHAR</sequence>
<keyword evidence="1" id="KW-0812">Transmembrane</keyword>